<dbReference type="GO" id="GO:0005737">
    <property type="term" value="C:cytoplasm"/>
    <property type="evidence" value="ECO:0007669"/>
    <property type="project" value="TreeGrafter"/>
</dbReference>
<evidence type="ECO:0000313" key="7">
    <source>
        <dbReference type="Proteomes" id="UP000281553"/>
    </source>
</evidence>
<organism evidence="6 7">
    <name type="scientific">Dibothriocephalus latus</name>
    <name type="common">Fish tapeworm</name>
    <name type="synonym">Diphyllobothrium latum</name>
    <dbReference type="NCBI Taxonomy" id="60516"/>
    <lineage>
        <taxon>Eukaryota</taxon>
        <taxon>Metazoa</taxon>
        <taxon>Spiralia</taxon>
        <taxon>Lophotrochozoa</taxon>
        <taxon>Platyhelminthes</taxon>
        <taxon>Cestoda</taxon>
        <taxon>Eucestoda</taxon>
        <taxon>Diphyllobothriidea</taxon>
        <taxon>Diphyllobothriidae</taxon>
        <taxon>Dibothriocephalus</taxon>
    </lineage>
</organism>
<evidence type="ECO:0000313" key="6">
    <source>
        <dbReference type="EMBL" id="VDN17441.1"/>
    </source>
</evidence>
<keyword evidence="7" id="KW-1185">Reference proteome</keyword>
<dbReference type="OrthoDB" id="37886at2759"/>
<keyword evidence="5" id="KW-0111">Calcium/phospholipid-binding</keyword>
<reference evidence="6 7" key="1">
    <citation type="submission" date="2018-11" db="EMBL/GenBank/DDBJ databases">
        <authorList>
            <consortium name="Pathogen Informatics"/>
        </authorList>
    </citation>
    <scope>NUCLEOTIDE SEQUENCE [LARGE SCALE GENOMIC DNA]</scope>
</reference>
<dbReference type="PANTHER" id="PTHR10502">
    <property type="entry name" value="ANNEXIN"/>
    <property type="match status" value="1"/>
</dbReference>
<dbReference type="InterPro" id="IPR037104">
    <property type="entry name" value="Annexin_sf"/>
</dbReference>
<accession>A0A3P7MHP7</accession>
<dbReference type="FunFam" id="1.10.220.10:FF:000002">
    <property type="entry name" value="Annexin"/>
    <property type="match status" value="1"/>
</dbReference>
<evidence type="ECO:0000256" key="1">
    <source>
        <dbReference type="ARBA" id="ARBA00007831"/>
    </source>
</evidence>
<evidence type="ECO:0008006" key="8">
    <source>
        <dbReference type="Google" id="ProtNLM"/>
    </source>
</evidence>
<dbReference type="PANTHER" id="PTHR10502:SF102">
    <property type="entry name" value="ANNEXIN B11"/>
    <property type="match status" value="1"/>
</dbReference>
<dbReference type="Gene3D" id="1.10.220.10">
    <property type="entry name" value="Annexin"/>
    <property type="match status" value="2"/>
</dbReference>
<dbReference type="InterPro" id="IPR018502">
    <property type="entry name" value="Annexin_repeat"/>
</dbReference>
<evidence type="ECO:0000256" key="2">
    <source>
        <dbReference type="ARBA" id="ARBA00022737"/>
    </source>
</evidence>
<sequence>MSGPTSDIYTKLHSELGGEFRKVVLMSFRDKAHINALALFNAMAGAGTKDRVVVQTICACDNKEIEDLKKAYEDSKSIFAHMPVCEKGACSALVFGQREANTAKATVVADCEALYAAGEGTSGTDESVFVRILANRSHRHIREMNKDYSAATGHDLLKAIKKETSGNFKDALEIVGKFRITSCCLS</sequence>
<keyword evidence="3" id="KW-0106">Calcium</keyword>
<evidence type="ECO:0000256" key="3">
    <source>
        <dbReference type="ARBA" id="ARBA00022837"/>
    </source>
</evidence>
<dbReference type="EMBL" id="UYRU01068184">
    <property type="protein sequence ID" value="VDN17441.1"/>
    <property type="molecule type" value="Genomic_DNA"/>
</dbReference>
<gene>
    <name evidence="6" type="ORF">DILT_LOCUS12928</name>
</gene>
<dbReference type="GO" id="GO:0001786">
    <property type="term" value="F:phosphatidylserine binding"/>
    <property type="evidence" value="ECO:0007669"/>
    <property type="project" value="TreeGrafter"/>
</dbReference>
<keyword evidence="2" id="KW-0677">Repeat</keyword>
<keyword evidence="4" id="KW-0041">Annexin</keyword>
<dbReference type="SUPFAM" id="SSF47874">
    <property type="entry name" value="Annexin"/>
    <property type="match status" value="1"/>
</dbReference>
<evidence type="ECO:0000256" key="4">
    <source>
        <dbReference type="ARBA" id="ARBA00023216"/>
    </source>
</evidence>
<protein>
    <recommendedName>
        <fullName evidence="8">Annexin</fullName>
    </recommendedName>
</protein>
<name>A0A3P7MHP7_DIBLA</name>
<dbReference type="GO" id="GO:0005886">
    <property type="term" value="C:plasma membrane"/>
    <property type="evidence" value="ECO:0007669"/>
    <property type="project" value="TreeGrafter"/>
</dbReference>
<dbReference type="PRINTS" id="PR00196">
    <property type="entry name" value="ANNEXIN"/>
</dbReference>
<dbReference type="AlphaFoldDB" id="A0A3P7MHP7"/>
<dbReference type="Pfam" id="PF00191">
    <property type="entry name" value="Annexin"/>
    <property type="match status" value="1"/>
</dbReference>
<dbReference type="SMART" id="SM00335">
    <property type="entry name" value="ANX"/>
    <property type="match status" value="1"/>
</dbReference>
<dbReference type="GO" id="GO:0005509">
    <property type="term" value="F:calcium ion binding"/>
    <property type="evidence" value="ECO:0007669"/>
    <property type="project" value="InterPro"/>
</dbReference>
<evidence type="ECO:0000256" key="5">
    <source>
        <dbReference type="ARBA" id="ARBA00023302"/>
    </source>
</evidence>
<dbReference type="InterPro" id="IPR001464">
    <property type="entry name" value="Annexin"/>
</dbReference>
<proteinExistence type="inferred from homology"/>
<dbReference type="GO" id="GO:0005544">
    <property type="term" value="F:calcium-dependent phospholipid binding"/>
    <property type="evidence" value="ECO:0007669"/>
    <property type="project" value="UniProtKB-KW"/>
</dbReference>
<dbReference type="PROSITE" id="PS51897">
    <property type="entry name" value="ANNEXIN_2"/>
    <property type="match status" value="1"/>
</dbReference>
<dbReference type="Proteomes" id="UP000281553">
    <property type="component" value="Unassembled WGS sequence"/>
</dbReference>
<comment type="similarity">
    <text evidence="1">Belongs to the annexin family.</text>
</comment>